<evidence type="ECO:0000256" key="1">
    <source>
        <dbReference type="ARBA" id="ARBA00006484"/>
    </source>
</evidence>
<reference evidence="4 5" key="1">
    <citation type="submission" date="2021-01" db="EMBL/GenBank/DDBJ databases">
        <title>Actinoplanes sp. nov. LDG1-06 isolated from lichen.</title>
        <authorList>
            <person name="Saeng-In P."/>
            <person name="Phongsopitanun W."/>
            <person name="Kanchanasin P."/>
            <person name="Yuki M."/>
            <person name="Kudo T."/>
            <person name="Ohkuma M."/>
            <person name="Tanasupawat S."/>
        </authorList>
    </citation>
    <scope>NUCLEOTIDE SEQUENCE [LARGE SCALE GENOMIC DNA]</scope>
    <source>
        <strain evidence="4 5">LDG1-06</strain>
    </source>
</reference>
<dbReference type="GO" id="GO:0047936">
    <property type="term" value="F:glucose 1-dehydrogenase [NAD(P)+] activity"/>
    <property type="evidence" value="ECO:0007669"/>
    <property type="project" value="UniProtKB-EC"/>
</dbReference>
<accession>A0ABS2A786</accession>
<dbReference type="RefSeq" id="WP_203375551.1">
    <property type="nucleotide sequence ID" value="NZ_JAENHP010000002.1"/>
</dbReference>
<dbReference type="SUPFAM" id="SSF51735">
    <property type="entry name" value="NAD(P)-binding Rossmann-fold domains"/>
    <property type="match status" value="1"/>
</dbReference>
<organism evidence="4 5">
    <name type="scientific">Paractinoplanes ovalisporus</name>
    <dbReference type="NCBI Taxonomy" id="2810368"/>
    <lineage>
        <taxon>Bacteria</taxon>
        <taxon>Bacillati</taxon>
        <taxon>Actinomycetota</taxon>
        <taxon>Actinomycetes</taxon>
        <taxon>Micromonosporales</taxon>
        <taxon>Micromonosporaceae</taxon>
        <taxon>Paractinoplanes</taxon>
    </lineage>
</organism>
<dbReference type="PRINTS" id="PR00081">
    <property type="entry name" value="GDHRDH"/>
</dbReference>
<dbReference type="Gene3D" id="3.40.50.720">
    <property type="entry name" value="NAD(P)-binding Rossmann-like Domain"/>
    <property type="match status" value="1"/>
</dbReference>
<name>A0ABS2A786_9ACTN</name>
<dbReference type="EMBL" id="JAENHP010000002">
    <property type="protein sequence ID" value="MBM2615691.1"/>
    <property type="molecule type" value="Genomic_DNA"/>
</dbReference>
<gene>
    <name evidence="4" type="ORF">JIG36_09010</name>
</gene>
<sequence length="250" mass="26402">MRLSGKVCVVTGASRSIGKAIALGYAAEGASVVVGYRSDSDAAAAVVKQIEDAGGSALAVQGDTSSSADVRNLMDAAEERFGRIDVLVNNAAVLKRTPFLEITEDEWDEIMSINLKGYFLCAQEAAKRMVPRRSGVIINMSSASEQLAGINLAHYCSAKGGVRLLTRQLALELAPHGIRANSIAPGLIETDLNRHDIADPAFREYRLGMIPLQIIGVPEDVVGAAVFLATDESRLATGSTLFLDAGQTIA</sequence>
<dbReference type="Pfam" id="PF13561">
    <property type="entry name" value="adh_short_C2"/>
    <property type="match status" value="1"/>
</dbReference>
<dbReference type="PRINTS" id="PR00080">
    <property type="entry name" value="SDRFAMILY"/>
</dbReference>
<dbReference type="SMART" id="SM00822">
    <property type="entry name" value="PKS_KR"/>
    <property type="match status" value="1"/>
</dbReference>
<evidence type="ECO:0000313" key="5">
    <source>
        <dbReference type="Proteomes" id="UP000632138"/>
    </source>
</evidence>
<dbReference type="PANTHER" id="PTHR42760:SF133">
    <property type="entry name" value="3-OXOACYL-[ACYL-CARRIER-PROTEIN] REDUCTASE"/>
    <property type="match status" value="1"/>
</dbReference>
<dbReference type="InterPro" id="IPR002347">
    <property type="entry name" value="SDR_fam"/>
</dbReference>
<dbReference type="Proteomes" id="UP000632138">
    <property type="component" value="Unassembled WGS sequence"/>
</dbReference>
<dbReference type="EC" id="1.1.1.47" evidence="4"/>
<dbReference type="InterPro" id="IPR057326">
    <property type="entry name" value="KR_dom"/>
</dbReference>
<dbReference type="NCBIfam" id="NF005559">
    <property type="entry name" value="PRK07231.1"/>
    <property type="match status" value="1"/>
</dbReference>
<evidence type="ECO:0000313" key="4">
    <source>
        <dbReference type="EMBL" id="MBM2615691.1"/>
    </source>
</evidence>
<protein>
    <submittedName>
        <fullName evidence="4">Glucose 1-dehydrogenase</fullName>
        <ecNumber evidence="4">1.1.1.47</ecNumber>
    </submittedName>
</protein>
<dbReference type="InterPro" id="IPR036291">
    <property type="entry name" value="NAD(P)-bd_dom_sf"/>
</dbReference>
<dbReference type="PANTHER" id="PTHR42760">
    <property type="entry name" value="SHORT-CHAIN DEHYDROGENASES/REDUCTASES FAMILY MEMBER"/>
    <property type="match status" value="1"/>
</dbReference>
<proteinExistence type="inferred from homology"/>
<dbReference type="InterPro" id="IPR020904">
    <property type="entry name" value="Sc_DH/Rdtase_CS"/>
</dbReference>
<evidence type="ECO:0000259" key="3">
    <source>
        <dbReference type="SMART" id="SM00822"/>
    </source>
</evidence>
<comment type="caution">
    <text evidence="4">The sequence shown here is derived from an EMBL/GenBank/DDBJ whole genome shotgun (WGS) entry which is preliminary data.</text>
</comment>
<dbReference type="PROSITE" id="PS00061">
    <property type="entry name" value="ADH_SHORT"/>
    <property type="match status" value="1"/>
</dbReference>
<evidence type="ECO:0000256" key="2">
    <source>
        <dbReference type="ARBA" id="ARBA00023002"/>
    </source>
</evidence>
<keyword evidence="5" id="KW-1185">Reference proteome</keyword>
<feature type="domain" description="Ketoreductase" evidence="3">
    <location>
        <begin position="6"/>
        <end position="186"/>
    </location>
</feature>
<keyword evidence="2 4" id="KW-0560">Oxidoreductase</keyword>
<comment type="similarity">
    <text evidence="1">Belongs to the short-chain dehydrogenases/reductases (SDR) family.</text>
</comment>